<dbReference type="AlphaFoldDB" id="A0A0E3KR01"/>
<dbReference type="KEGG" id="mthe:MSTHC_0763"/>
<dbReference type="PANTHER" id="PTHR42754">
    <property type="entry name" value="ENDOGLUCANASE"/>
    <property type="match status" value="1"/>
</dbReference>
<protein>
    <submittedName>
        <fullName evidence="1">Uncharacterized protein</fullName>
    </submittedName>
</protein>
<dbReference type="PANTHER" id="PTHR42754:SF1">
    <property type="entry name" value="LIPOPROTEIN"/>
    <property type="match status" value="1"/>
</dbReference>
<dbReference type="EMBL" id="CP009502">
    <property type="protein sequence ID" value="AKB15081.1"/>
    <property type="molecule type" value="Genomic_DNA"/>
</dbReference>
<dbReference type="InterPro" id="IPR011047">
    <property type="entry name" value="Quinoprotein_ADH-like_sf"/>
</dbReference>
<sequence length="524" mass="58661">MKFKCCLTFCYFIFLILCTGTALSASVAPEEEWNWTYEGYEGGYHELAYAVQETRDGGYILAGESWVEYGDESARLTKFDSKGKVEWSKDFFNGSTHLYTENCLQQTIDGGYVLAGNIVTHDELDWYNSSSYPWLAKADSNGKEEWERTFGDGEGGNAEAIQKTDDGGYIIIGHIDLGDKYIPNYLIKTDSRGIEEWNKTLGYSSDSIYNIQKTEDGGFILAGARSYQDETGSSDTKFLLIKTDSDINEEWNKTFERIDIAPYYHRYIALSSTADGGCILAGTAVDANGNENAVLMKIDSDGNQEWKRTFGGGNKIQVLSVKSTSDGGYVLGGEIICDGVLSERGYFEPSAALLIKTDSNGNEEWNMTIESPTDNDENTQERVTSVQETSDKGYILAGETYYFDRSRTDAWLIKLSGEKNETDGKENETYENKTCEEKNEGTEVHELQRCINSLKITDNNTSSLNNRVEEISCHIVNGEEEKAVCKLEKLIELINEMSRRCELNSNQATILIEKAQKAIESIES</sequence>
<name>A0A0E3KR01_METTE</name>
<dbReference type="SUPFAM" id="SSF50998">
    <property type="entry name" value="Quinoprotein alcohol dehydrogenase-like"/>
    <property type="match status" value="1"/>
</dbReference>
<dbReference type="Proteomes" id="UP000056925">
    <property type="component" value="Chromosome"/>
</dbReference>
<dbReference type="HOGENOM" id="CLU_035227_0_0_2"/>
<dbReference type="RefSeq" id="WP_052721898.1">
    <property type="nucleotide sequence ID" value="NZ_CP009502.1"/>
</dbReference>
<reference evidence="1 2" key="1">
    <citation type="submission" date="2014-07" db="EMBL/GenBank/DDBJ databases">
        <title>Methanogenic archaea and the global carbon cycle.</title>
        <authorList>
            <person name="Henriksen J.R."/>
            <person name="Luke J."/>
            <person name="Reinhart S."/>
            <person name="Benedict M.N."/>
            <person name="Youngblut N.D."/>
            <person name="Metcalf M.E."/>
            <person name="Whitaker R.J."/>
            <person name="Metcalf W.W."/>
        </authorList>
    </citation>
    <scope>NUCLEOTIDE SEQUENCE [LARGE SCALE GENOMIC DNA]</scope>
    <source>
        <strain evidence="1 2">CHTI-55</strain>
    </source>
</reference>
<accession>A0A0E3KR01</accession>
<gene>
    <name evidence="1" type="ORF">MSTHC_0763</name>
</gene>
<evidence type="ECO:0000313" key="2">
    <source>
        <dbReference type="Proteomes" id="UP000056925"/>
    </source>
</evidence>
<dbReference type="PATRIC" id="fig|1434121.4.peg.967"/>
<proteinExistence type="predicted"/>
<evidence type="ECO:0000313" key="1">
    <source>
        <dbReference type="EMBL" id="AKB15081.1"/>
    </source>
</evidence>
<dbReference type="GeneID" id="41602068"/>
<organism evidence="1 2">
    <name type="scientific">Methanosarcina thermophila CHTI-55</name>
    <dbReference type="NCBI Taxonomy" id="1434121"/>
    <lineage>
        <taxon>Archaea</taxon>
        <taxon>Methanobacteriati</taxon>
        <taxon>Methanobacteriota</taxon>
        <taxon>Stenosarchaea group</taxon>
        <taxon>Methanomicrobia</taxon>
        <taxon>Methanosarcinales</taxon>
        <taxon>Methanosarcinaceae</taxon>
        <taxon>Methanosarcina</taxon>
    </lineage>
</organism>